<name>A0A1F7IBC3_9BACT</name>
<dbReference type="InterPro" id="IPR029061">
    <property type="entry name" value="THDP-binding"/>
</dbReference>
<evidence type="ECO:0000313" key="6">
    <source>
        <dbReference type="Proteomes" id="UP000179270"/>
    </source>
</evidence>
<gene>
    <name evidence="5" type="ORF">A3A74_00475</name>
</gene>
<proteinExistence type="inferred from homology"/>
<dbReference type="Pfam" id="PF00456">
    <property type="entry name" value="Transketolase_N"/>
    <property type="match status" value="1"/>
</dbReference>
<sequence length="265" mass="29536">MKKIDKKNLSFEMREKILRLAAGTGTKYPHIGSCLSCIDLIIETQFFQMKKEDKFILSKGHASLSLYVVLNKKGKISDKELSTYFKDGGLFGVHPPPTFPDDIPLATGSLGHGLSFSCGIAKADQLMKKKGRKIFCLISDGECNEGSVWEAALFASQHKLKNLVVIIDKNGFQGIDATKNVLGDAATVEKWRSFGFNVVECDGHNFSELEKSFKRILSQNNNKPGIIIANTLRGKGFKTIEGKMESNYFSLDKENLEKFIKELKD</sequence>
<dbReference type="PANTHER" id="PTHR47514">
    <property type="entry name" value="TRANSKETOLASE N-TERMINAL SECTION-RELATED"/>
    <property type="match status" value="1"/>
</dbReference>
<evidence type="ECO:0000313" key="5">
    <source>
        <dbReference type="EMBL" id="OGK40661.1"/>
    </source>
</evidence>
<reference evidence="5 6" key="1">
    <citation type="journal article" date="2016" name="Nat. Commun.">
        <title>Thousands of microbial genomes shed light on interconnected biogeochemical processes in an aquifer system.</title>
        <authorList>
            <person name="Anantharaman K."/>
            <person name="Brown C.T."/>
            <person name="Hug L.A."/>
            <person name="Sharon I."/>
            <person name="Castelle C.J."/>
            <person name="Probst A.J."/>
            <person name="Thomas B.C."/>
            <person name="Singh A."/>
            <person name="Wilkins M.J."/>
            <person name="Karaoz U."/>
            <person name="Brodie E.L."/>
            <person name="Williams K.H."/>
            <person name="Hubbard S.S."/>
            <person name="Banfield J.F."/>
        </authorList>
    </citation>
    <scope>NUCLEOTIDE SEQUENCE [LARGE SCALE GENOMIC DNA]</scope>
</reference>
<dbReference type="AlphaFoldDB" id="A0A1F7IBC3"/>
<dbReference type="InterPro" id="IPR005474">
    <property type="entry name" value="Transketolase_N"/>
</dbReference>
<protein>
    <recommendedName>
        <fullName evidence="4">Transketolase N-terminal domain-containing protein</fullName>
    </recommendedName>
</protein>
<evidence type="ECO:0000256" key="2">
    <source>
        <dbReference type="ARBA" id="ARBA00007131"/>
    </source>
</evidence>
<evidence type="ECO:0000256" key="1">
    <source>
        <dbReference type="ARBA" id="ARBA00001964"/>
    </source>
</evidence>
<feature type="domain" description="Transketolase N-terminal" evidence="4">
    <location>
        <begin position="51"/>
        <end position="258"/>
    </location>
</feature>
<dbReference type="EMBL" id="MGAF01000028">
    <property type="protein sequence ID" value="OGK40661.1"/>
    <property type="molecule type" value="Genomic_DNA"/>
</dbReference>
<dbReference type="PANTHER" id="PTHR47514:SF1">
    <property type="entry name" value="TRANSKETOLASE N-TERMINAL SECTION-RELATED"/>
    <property type="match status" value="1"/>
</dbReference>
<organism evidence="5 6">
    <name type="scientific">Candidatus Roizmanbacteria bacterium RIFCSPLOWO2_01_FULL_35_13</name>
    <dbReference type="NCBI Taxonomy" id="1802055"/>
    <lineage>
        <taxon>Bacteria</taxon>
        <taxon>Candidatus Roizmaniibacteriota</taxon>
    </lineage>
</organism>
<accession>A0A1F7IBC3</accession>
<keyword evidence="3" id="KW-0786">Thiamine pyrophosphate</keyword>
<evidence type="ECO:0000259" key="4">
    <source>
        <dbReference type="Pfam" id="PF00456"/>
    </source>
</evidence>
<dbReference type="Proteomes" id="UP000179270">
    <property type="component" value="Unassembled WGS sequence"/>
</dbReference>
<comment type="similarity">
    <text evidence="2">Belongs to the transketolase family.</text>
</comment>
<evidence type="ECO:0000256" key="3">
    <source>
        <dbReference type="ARBA" id="ARBA00023052"/>
    </source>
</evidence>
<comment type="cofactor">
    <cofactor evidence="1">
        <name>thiamine diphosphate</name>
        <dbReference type="ChEBI" id="CHEBI:58937"/>
    </cofactor>
</comment>
<dbReference type="SUPFAM" id="SSF52518">
    <property type="entry name" value="Thiamin diphosphate-binding fold (THDP-binding)"/>
    <property type="match status" value="1"/>
</dbReference>
<dbReference type="Gene3D" id="3.40.50.970">
    <property type="match status" value="1"/>
</dbReference>
<dbReference type="STRING" id="1802055.A3A74_00475"/>
<comment type="caution">
    <text evidence="5">The sequence shown here is derived from an EMBL/GenBank/DDBJ whole genome shotgun (WGS) entry which is preliminary data.</text>
</comment>